<evidence type="ECO:0000256" key="2">
    <source>
        <dbReference type="ARBA" id="ARBA00023015"/>
    </source>
</evidence>
<dbReference type="AlphaFoldDB" id="A0A177S7Q6"/>
<dbReference type="PANTHER" id="PTHR30537:SF26">
    <property type="entry name" value="GLYCINE CLEAVAGE SYSTEM TRANSCRIPTIONAL ACTIVATOR"/>
    <property type="match status" value="1"/>
</dbReference>
<dbReference type="SUPFAM" id="SSF53850">
    <property type="entry name" value="Periplasmic binding protein-like II"/>
    <property type="match status" value="1"/>
</dbReference>
<dbReference type="InterPro" id="IPR036390">
    <property type="entry name" value="WH_DNA-bd_sf"/>
</dbReference>
<dbReference type="Gene3D" id="3.40.190.10">
    <property type="entry name" value="Periplasmic binding protein-like II"/>
    <property type="match status" value="2"/>
</dbReference>
<comment type="similarity">
    <text evidence="1">Belongs to the LysR transcriptional regulatory family.</text>
</comment>
<keyword evidence="3" id="KW-0238">DNA-binding</keyword>
<dbReference type="RefSeq" id="WP_064305065.1">
    <property type="nucleotide sequence ID" value="NZ_LUCV01000063.1"/>
</dbReference>
<dbReference type="Gene3D" id="1.10.10.10">
    <property type="entry name" value="Winged helix-like DNA-binding domain superfamily/Winged helix DNA-binding domain"/>
    <property type="match status" value="1"/>
</dbReference>
<dbReference type="GO" id="GO:0006351">
    <property type="term" value="P:DNA-templated transcription"/>
    <property type="evidence" value="ECO:0007669"/>
    <property type="project" value="TreeGrafter"/>
</dbReference>
<dbReference type="GO" id="GO:0043565">
    <property type="term" value="F:sequence-specific DNA binding"/>
    <property type="evidence" value="ECO:0007669"/>
    <property type="project" value="TreeGrafter"/>
</dbReference>
<dbReference type="PANTHER" id="PTHR30537">
    <property type="entry name" value="HTH-TYPE TRANSCRIPTIONAL REGULATOR"/>
    <property type="match status" value="1"/>
</dbReference>
<evidence type="ECO:0000313" key="7">
    <source>
        <dbReference type="Proteomes" id="UP000077752"/>
    </source>
</evidence>
<evidence type="ECO:0000256" key="4">
    <source>
        <dbReference type="ARBA" id="ARBA00023163"/>
    </source>
</evidence>
<dbReference type="InterPro" id="IPR005119">
    <property type="entry name" value="LysR_subst-bd"/>
</dbReference>
<dbReference type="Proteomes" id="UP000077752">
    <property type="component" value="Unassembled WGS sequence"/>
</dbReference>
<dbReference type="Pfam" id="PF00126">
    <property type="entry name" value="HTH_1"/>
    <property type="match status" value="1"/>
</dbReference>
<sequence>MTRRLPGTTALLALEAAARHQSFARAAQELSLTEGAISRQIAKLEDQVGVRLFHRVGNRVELSDLGARYAAEMREALELIERRTRQLQADARVDAPLEIGVIPTLASRWLIPRMADFHQRHPQVRINLRERTEPFNLADSGLHAAINIEHPAWSGMQVQALFQAPLLAVCHPGLAERAPAELPLLHKHEDGEQWAAYARHSGIALPQHESGPRYDRFSLLIDAARAGMGMALVPRLYVEEDLAQDRLRAPWPEVAQLSERYVLVSRPGEAPVALEVFREWLFGEIEKGQPSG</sequence>
<keyword evidence="2" id="KW-0805">Transcription regulation</keyword>
<dbReference type="Pfam" id="PF03466">
    <property type="entry name" value="LysR_substrate"/>
    <property type="match status" value="1"/>
</dbReference>
<accession>A0A177S7Q6</accession>
<evidence type="ECO:0000313" key="6">
    <source>
        <dbReference type="EMBL" id="OAI83655.1"/>
    </source>
</evidence>
<comment type="caution">
    <text evidence="6">The sequence shown here is derived from an EMBL/GenBank/DDBJ whole genome shotgun (WGS) entry which is preliminary data.</text>
</comment>
<gene>
    <name evidence="6" type="ORF">AYO28_27080</name>
</gene>
<dbReference type="InterPro" id="IPR058163">
    <property type="entry name" value="LysR-type_TF_proteobact-type"/>
</dbReference>
<evidence type="ECO:0000256" key="1">
    <source>
        <dbReference type="ARBA" id="ARBA00009437"/>
    </source>
</evidence>
<reference evidence="6 7" key="1">
    <citation type="submission" date="2016-03" db="EMBL/GenBank/DDBJ databases">
        <title>Draft Genome Assembly of Pseudomonas putida strain CBF10-2.</title>
        <authorList>
            <person name="Iyer R.S."/>
            <person name="Damania A."/>
        </authorList>
    </citation>
    <scope>NUCLEOTIDE SEQUENCE [LARGE SCALE GENOMIC DNA]</scope>
    <source>
        <strain evidence="6 7">CBF10-2</strain>
    </source>
</reference>
<feature type="domain" description="HTH lysR-type" evidence="5">
    <location>
        <begin position="6"/>
        <end position="63"/>
    </location>
</feature>
<organism evidence="6 7">
    <name type="scientific">Pseudomonas putida</name>
    <name type="common">Arthrobacter siderocapsulatus</name>
    <dbReference type="NCBI Taxonomy" id="303"/>
    <lineage>
        <taxon>Bacteria</taxon>
        <taxon>Pseudomonadati</taxon>
        <taxon>Pseudomonadota</taxon>
        <taxon>Gammaproteobacteria</taxon>
        <taxon>Pseudomonadales</taxon>
        <taxon>Pseudomonadaceae</taxon>
        <taxon>Pseudomonas</taxon>
    </lineage>
</organism>
<dbReference type="PRINTS" id="PR00039">
    <property type="entry name" value="HTHLYSR"/>
</dbReference>
<dbReference type="EMBL" id="LUCV01000063">
    <property type="protein sequence ID" value="OAI83655.1"/>
    <property type="molecule type" value="Genomic_DNA"/>
</dbReference>
<dbReference type="InterPro" id="IPR000847">
    <property type="entry name" value="LysR_HTH_N"/>
</dbReference>
<dbReference type="InterPro" id="IPR036388">
    <property type="entry name" value="WH-like_DNA-bd_sf"/>
</dbReference>
<keyword evidence="4" id="KW-0804">Transcription</keyword>
<dbReference type="SUPFAM" id="SSF46785">
    <property type="entry name" value="Winged helix' DNA-binding domain"/>
    <property type="match status" value="1"/>
</dbReference>
<name>A0A177S7Q6_PSEPU</name>
<dbReference type="PROSITE" id="PS50931">
    <property type="entry name" value="HTH_LYSR"/>
    <property type="match status" value="1"/>
</dbReference>
<protein>
    <submittedName>
        <fullName evidence="6">LysR family transcriptional regulator</fullName>
    </submittedName>
</protein>
<evidence type="ECO:0000256" key="3">
    <source>
        <dbReference type="ARBA" id="ARBA00023125"/>
    </source>
</evidence>
<proteinExistence type="inferred from homology"/>
<evidence type="ECO:0000259" key="5">
    <source>
        <dbReference type="PROSITE" id="PS50931"/>
    </source>
</evidence>
<dbReference type="GO" id="GO:0003700">
    <property type="term" value="F:DNA-binding transcription factor activity"/>
    <property type="evidence" value="ECO:0007669"/>
    <property type="project" value="InterPro"/>
</dbReference>